<dbReference type="InterPro" id="IPR009056">
    <property type="entry name" value="Cyt_c-like_dom"/>
</dbReference>
<dbReference type="PROSITE" id="PS51007">
    <property type="entry name" value="CYTC"/>
    <property type="match status" value="1"/>
</dbReference>
<dbReference type="GO" id="GO:0020037">
    <property type="term" value="F:heme binding"/>
    <property type="evidence" value="ECO:0007669"/>
    <property type="project" value="InterPro"/>
</dbReference>
<keyword evidence="1 4" id="KW-0349">Heme</keyword>
<evidence type="ECO:0000259" key="6">
    <source>
        <dbReference type="PROSITE" id="PS51007"/>
    </source>
</evidence>
<name>A0A0F6YLB6_9BACT</name>
<dbReference type="Pfam" id="PF13442">
    <property type="entry name" value="Cytochrome_CBB3"/>
    <property type="match status" value="1"/>
</dbReference>
<evidence type="ECO:0000256" key="2">
    <source>
        <dbReference type="ARBA" id="ARBA00022723"/>
    </source>
</evidence>
<dbReference type="PANTHER" id="PTHR35008:SF8">
    <property type="entry name" value="ALCOHOL DEHYDROGENASE CYTOCHROME C SUBUNIT"/>
    <property type="match status" value="1"/>
</dbReference>
<evidence type="ECO:0000313" key="7">
    <source>
        <dbReference type="EMBL" id="AKF09247.1"/>
    </source>
</evidence>
<dbReference type="KEGG" id="samy:DB32_006396"/>
<protein>
    <recommendedName>
        <fullName evidence="6">Cytochrome c domain-containing protein</fullName>
    </recommendedName>
</protein>
<evidence type="ECO:0000256" key="1">
    <source>
        <dbReference type="ARBA" id="ARBA00022617"/>
    </source>
</evidence>
<accession>A0A0F6YLB6</accession>
<evidence type="ECO:0000313" key="8">
    <source>
        <dbReference type="Proteomes" id="UP000034883"/>
    </source>
</evidence>
<proteinExistence type="predicted"/>
<dbReference type="InterPro" id="IPR036909">
    <property type="entry name" value="Cyt_c-like_dom_sf"/>
</dbReference>
<dbReference type="PANTHER" id="PTHR35008">
    <property type="entry name" value="BLL4482 PROTEIN-RELATED"/>
    <property type="match status" value="1"/>
</dbReference>
<evidence type="ECO:0000256" key="5">
    <source>
        <dbReference type="SAM" id="SignalP"/>
    </source>
</evidence>
<dbReference type="SUPFAM" id="SSF46626">
    <property type="entry name" value="Cytochrome c"/>
    <property type="match status" value="1"/>
</dbReference>
<feature type="domain" description="Cytochrome c" evidence="6">
    <location>
        <begin position="42"/>
        <end position="132"/>
    </location>
</feature>
<evidence type="ECO:0000256" key="3">
    <source>
        <dbReference type="ARBA" id="ARBA00023004"/>
    </source>
</evidence>
<dbReference type="RefSeq" id="WP_053236312.1">
    <property type="nucleotide sequence ID" value="NZ_CP011125.1"/>
</dbReference>
<dbReference type="OrthoDB" id="9808312at2"/>
<feature type="signal peptide" evidence="5">
    <location>
        <begin position="1"/>
        <end position="25"/>
    </location>
</feature>
<organism evidence="7 8">
    <name type="scientific">Sandaracinus amylolyticus</name>
    <dbReference type="NCBI Taxonomy" id="927083"/>
    <lineage>
        <taxon>Bacteria</taxon>
        <taxon>Pseudomonadati</taxon>
        <taxon>Myxococcota</taxon>
        <taxon>Polyangia</taxon>
        <taxon>Polyangiales</taxon>
        <taxon>Sandaracinaceae</taxon>
        <taxon>Sandaracinus</taxon>
    </lineage>
</organism>
<evidence type="ECO:0000256" key="4">
    <source>
        <dbReference type="PROSITE-ProRule" id="PRU00433"/>
    </source>
</evidence>
<reference evidence="7 8" key="1">
    <citation type="submission" date="2015-03" db="EMBL/GenBank/DDBJ databases">
        <title>Genome assembly of Sandaracinus amylolyticus DSM 53668.</title>
        <authorList>
            <person name="Sharma G."/>
            <person name="Subramanian S."/>
        </authorList>
    </citation>
    <scope>NUCLEOTIDE SEQUENCE [LARGE SCALE GENOMIC DNA]</scope>
    <source>
        <strain evidence="7 8">DSM 53668</strain>
    </source>
</reference>
<dbReference type="AlphaFoldDB" id="A0A0F6YLB6"/>
<feature type="chain" id="PRO_5002512911" description="Cytochrome c domain-containing protein" evidence="5">
    <location>
        <begin position="26"/>
        <end position="152"/>
    </location>
</feature>
<keyword evidence="3 4" id="KW-0408">Iron</keyword>
<keyword evidence="2 4" id="KW-0479">Metal-binding</keyword>
<gene>
    <name evidence="7" type="ORF">DB32_006396</name>
</gene>
<dbReference type="Gene3D" id="1.10.760.10">
    <property type="entry name" value="Cytochrome c-like domain"/>
    <property type="match status" value="1"/>
</dbReference>
<dbReference type="STRING" id="927083.DB32_006396"/>
<keyword evidence="8" id="KW-1185">Reference proteome</keyword>
<dbReference type="Proteomes" id="UP000034883">
    <property type="component" value="Chromosome"/>
</dbReference>
<sequence length="152" mass="15423">MTRTTSILSVLVLLAACEGSSSTPATDAAIAPDAPPPATFAEQVELGAATYTAQCASCHGASGEGTATGPRVVGLAEGALPLEPREGAVRTTQFVTVADVAEFAVMAMPPTAPGSLSGEEYWAILAFALHANGIDLERKLDAELAATLTIPR</sequence>
<dbReference type="EMBL" id="CP011125">
    <property type="protein sequence ID" value="AKF09247.1"/>
    <property type="molecule type" value="Genomic_DNA"/>
</dbReference>
<dbReference type="InterPro" id="IPR051459">
    <property type="entry name" value="Cytochrome_c-type_DH"/>
</dbReference>
<dbReference type="GO" id="GO:0009055">
    <property type="term" value="F:electron transfer activity"/>
    <property type="evidence" value="ECO:0007669"/>
    <property type="project" value="InterPro"/>
</dbReference>
<dbReference type="PROSITE" id="PS51257">
    <property type="entry name" value="PROKAR_LIPOPROTEIN"/>
    <property type="match status" value="1"/>
</dbReference>
<keyword evidence="5" id="KW-0732">Signal</keyword>
<dbReference type="GO" id="GO:0046872">
    <property type="term" value="F:metal ion binding"/>
    <property type="evidence" value="ECO:0007669"/>
    <property type="project" value="UniProtKB-KW"/>
</dbReference>